<comment type="subcellular location">
    <subcellularLocation>
        <location evidence="1">Cytoplasm</location>
    </subcellularLocation>
</comment>
<accession>A0A0M5JA06</accession>
<evidence type="ECO:0000313" key="16">
    <source>
        <dbReference type="Proteomes" id="UP000067625"/>
    </source>
</evidence>
<keyword evidence="3" id="KW-0677">Repeat</keyword>
<keyword evidence="6" id="KW-0228">DNA excision</keyword>
<evidence type="ECO:0000256" key="6">
    <source>
        <dbReference type="ARBA" id="ARBA00022769"/>
    </source>
</evidence>
<gene>
    <name evidence="15" type="ORF">AM592_08355</name>
</gene>
<dbReference type="GO" id="GO:0003677">
    <property type="term" value="F:DNA binding"/>
    <property type="evidence" value="ECO:0007669"/>
    <property type="project" value="UniProtKB-KW"/>
</dbReference>
<dbReference type="PATRIC" id="fig|1441095.3.peg.1833"/>
<evidence type="ECO:0000256" key="1">
    <source>
        <dbReference type="ARBA" id="ARBA00004496"/>
    </source>
</evidence>
<dbReference type="Proteomes" id="UP000067625">
    <property type="component" value="Chromosome"/>
</dbReference>
<evidence type="ECO:0000313" key="15">
    <source>
        <dbReference type="EMBL" id="ALC81614.1"/>
    </source>
</evidence>
<evidence type="ECO:0000256" key="5">
    <source>
        <dbReference type="ARBA" id="ARBA00022763"/>
    </source>
</evidence>
<dbReference type="GO" id="GO:0016887">
    <property type="term" value="F:ATP hydrolysis activity"/>
    <property type="evidence" value="ECO:0007669"/>
    <property type="project" value="InterPro"/>
</dbReference>
<keyword evidence="8" id="KW-0267">Excision nuclease</keyword>
<dbReference type="Gene3D" id="1.20.1580.10">
    <property type="entry name" value="ABC transporter ATPase like domain"/>
    <property type="match status" value="1"/>
</dbReference>
<dbReference type="InterPro" id="IPR027417">
    <property type="entry name" value="P-loop_NTPase"/>
</dbReference>
<evidence type="ECO:0000259" key="14">
    <source>
        <dbReference type="Pfam" id="PF00005"/>
    </source>
</evidence>
<keyword evidence="10" id="KW-0234">DNA repair</keyword>
<evidence type="ECO:0000256" key="13">
    <source>
        <dbReference type="ARBA" id="ARBA00042156"/>
    </source>
</evidence>
<evidence type="ECO:0000256" key="2">
    <source>
        <dbReference type="ARBA" id="ARBA00022490"/>
    </source>
</evidence>
<sequence>MGQVAVDMHFLSHLNVVCPDCHAKRFNQEDLEVTYQDHTISDILELSIEESLFMFTEQKKITKLLKLLCEVGLGYLHWGQSVTTLSGGEGQRLKLAKELSASTGGHTLYLLDEPSAGLHPLDVQNLHLLLNKLVDAGNTLIMIEYNTDLIAAADWVIDMGPGGGTSGGRLVASDTPDDVASVKESFTGKFLFKKNSYN</sequence>
<protein>
    <recommendedName>
        <fullName evidence="12">UvrABC system protein A</fullName>
    </recommendedName>
    <alternativeName>
        <fullName evidence="13">Excinuclease ABC subunit A</fullName>
    </alternativeName>
</protein>
<keyword evidence="9" id="KW-0238">DNA-binding</keyword>
<evidence type="ECO:0000256" key="7">
    <source>
        <dbReference type="ARBA" id="ARBA00022840"/>
    </source>
</evidence>
<comment type="similarity">
    <text evidence="11">Belongs to the ABC transporter superfamily. UvrA family.</text>
</comment>
<keyword evidence="2" id="KW-0963">Cytoplasm</keyword>
<keyword evidence="16" id="KW-1185">Reference proteome</keyword>
<dbReference type="GO" id="GO:0005737">
    <property type="term" value="C:cytoplasm"/>
    <property type="evidence" value="ECO:0007669"/>
    <property type="project" value="UniProtKB-SubCell"/>
</dbReference>
<dbReference type="PANTHER" id="PTHR43152">
    <property type="entry name" value="UVRABC SYSTEM PROTEIN A"/>
    <property type="match status" value="1"/>
</dbReference>
<dbReference type="GO" id="GO:0005524">
    <property type="term" value="F:ATP binding"/>
    <property type="evidence" value="ECO:0007669"/>
    <property type="project" value="UniProtKB-KW"/>
</dbReference>
<reference evidence="16" key="1">
    <citation type="submission" date="2015-08" db="EMBL/GenBank/DDBJ databases">
        <title>Genome sequencing project for genomic taxonomy and phylogenomics of Bacillus-like bacteria.</title>
        <authorList>
            <person name="Liu B."/>
            <person name="Wang J."/>
            <person name="Zhu Y."/>
            <person name="Liu G."/>
            <person name="Chen Q."/>
            <person name="Chen Z."/>
            <person name="Lan J."/>
            <person name="Che J."/>
            <person name="Ge C."/>
            <person name="Shi H."/>
            <person name="Pan Z."/>
            <person name="Liu X."/>
        </authorList>
    </citation>
    <scope>NUCLEOTIDE SEQUENCE [LARGE SCALE GENOMIC DNA]</scope>
    <source>
        <strain evidence="16">FJAT-4402</strain>
    </source>
</reference>
<dbReference type="Pfam" id="PF00005">
    <property type="entry name" value="ABC_tran"/>
    <property type="match status" value="1"/>
</dbReference>
<evidence type="ECO:0000256" key="8">
    <source>
        <dbReference type="ARBA" id="ARBA00022881"/>
    </source>
</evidence>
<organism evidence="15 16">
    <name type="scientific">Bacillus gobiensis</name>
    <dbReference type="NCBI Taxonomy" id="1441095"/>
    <lineage>
        <taxon>Bacteria</taxon>
        <taxon>Bacillati</taxon>
        <taxon>Bacillota</taxon>
        <taxon>Bacilli</taxon>
        <taxon>Bacillales</taxon>
        <taxon>Bacillaceae</taxon>
        <taxon>Bacillus</taxon>
    </lineage>
</organism>
<evidence type="ECO:0000256" key="9">
    <source>
        <dbReference type="ARBA" id="ARBA00023125"/>
    </source>
</evidence>
<dbReference type="Gene3D" id="3.40.50.300">
    <property type="entry name" value="P-loop containing nucleotide triphosphate hydrolases"/>
    <property type="match status" value="1"/>
</dbReference>
<dbReference type="STRING" id="1441095.AM592_08355"/>
<evidence type="ECO:0000256" key="10">
    <source>
        <dbReference type="ARBA" id="ARBA00023204"/>
    </source>
</evidence>
<dbReference type="SUPFAM" id="SSF52540">
    <property type="entry name" value="P-loop containing nucleoside triphosphate hydrolases"/>
    <property type="match status" value="1"/>
</dbReference>
<dbReference type="InterPro" id="IPR003439">
    <property type="entry name" value="ABC_transporter-like_ATP-bd"/>
</dbReference>
<evidence type="ECO:0000256" key="3">
    <source>
        <dbReference type="ARBA" id="ARBA00022737"/>
    </source>
</evidence>
<feature type="domain" description="ABC transporter" evidence="14">
    <location>
        <begin position="24"/>
        <end position="115"/>
    </location>
</feature>
<dbReference type="EMBL" id="CP012600">
    <property type="protein sequence ID" value="ALC81614.1"/>
    <property type="molecule type" value="Genomic_DNA"/>
</dbReference>
<dbReference type="PANTHER" id="PTHR43152:SF3">
    <property type="entry name" value="UVRABC SYSTEM PROTEIN A"/>
    <property type="match status" value="1"/>
</dbReference>
<reference evidence="15 16" key="2">
    <citation type="journal article" date="2016" name="Int. J. Syst. Evol. Microbiol.">
        <title>Bacillus gobiensis sp. nov., isolated from a soil sample.</title>
        <authorList>
            <person name="Liu B."/>
            <person name="Liu G.H."/>
            <person name="Cetin S."/>
            <person name="Schumann P."/>
            <person name="Pan Z.Z."/>
            <person name="Chen Q.Q."/>
        </authorList>
    </citation>
    <scope>NUCLEOTIDE SEQUENCE [LARGE SCALE GENOMIC DNA]</scope>
    <source>
        <strain evidence="15 16">FJAT-4402</strain>
    </source>
</reference>
<evidence type="ECO:0000256" key="4">
    <source>
        <dbReference type="ARBA" id="ARBA00022741"/>
    </source>
</evidence>
<evidence type="ECO:0000256" key="11">
    <source>
        <dbReference type="ARBA" id="ARBA00038000"/>
    </source>
</evidence>
<keyword evidence="7" id="KW-0067">ATP-binding</keyword>
<dbReference type="RefSeq" id="WP_053603373.1">
    <property type="nucleotide sequence ID" value="NZ_CP012600.1"/>
</dbReference>
<proteinExistence type="inferred from homology"/>
<keyword evidence="4" id="KW-0547">Nucleotide-binding</keyword>
<dbReference type="AlphaFoldDB" id="A0A0M5JA06"/>
<dbReference type="GO" id="GO:0004518">
    <property type="term" value="F:nuclease activity"/>
    <property type="evidence" value="ECO:0007669"/>
    <property type="project" value="UniProtKB-KW"/>
</dbReference>
<evidence type="ECO:0000256" key="12">
    <source>
        <dbReference type="ARBA" id="ARBA00039316"/>
    </source>
</evidence>
<name>A0A0M5JA06_9BACI</name>
<keyword evidence="5" id="KW-0227">DNA damage</keyword>
<dbReference type="GO" id="GO:0006281">
    <property type="term" value="P:DNA repair"/>
    <property type="evidence" value="ECO:0007669"/>
    <property type="project" value="UniProtKB-KW"/>
</dbReference>